<dbReference type="InterPro" id="IPR049067">
    <property type="entry name" value="MreB-like_C"/>
</dbReference>
<proteinExistence type="predicted"/>
<dbReference type="EMBL" id="JAVRHY010000009">
    <property type="protein sequence ID" value="MDT0618926.1"/>
    <property type="molecule type" value="Genomic_DNA"/>
</dbReference>
<evidence type="ECO:0000259" key="1">
    <source>
        <dbReference type="Pfam" id="PF17989"/>
    </source>
</evidence>
<dbReference type="Pfam" id="PF21522">
    <property type="entry name" value="MreB-like_C"/>
    <property type="match status" value="1"/>
</dbReference>
<dbReference type="SUPFAM" id="SSF53067">
    <property type="entry name" value="Actin-like ATPase domain"/>
    <property type="match status" value="2"/>
</dbReference>
<reference evidence="3 4" key="1">
    <citation type="submission" date="2023-09" db="EMBL/GenBank/DDBJ databases">
        <authorList>
            <person name="Rey-Velasco X."/>
        </authorList>
    </citation>
    <scope>NUCLEOTIDE SEQUENCE [LARGE SCALE GENOMIC DNA]</scope>
    <source>
        <strain evidence="3 4">P385</strain>
    </source>
</reference>
<feature type="domain" description="Actin-like protein N-terminal" evidence="1">
    <location>
        <begin position="5"/>
        <end position="159"/>
    </location>
</feature>
<comment type="caution">
    <text evidence="3">The sequence shown here is derived from an EMBL/GenBank/DDBJ whole genome shotgun (WGS) entry which is preliminary data.</text>
</comment>
<evidence type="ECO:0000259" key="2">
    <source>
        <dbReference type="Pfam" id="PF21522"/>
    </source>
</evidence>
<keyword evidence="4" id="KW-1185">Reference proteome</keyword>
<evidence type="ECO:0000313" key="3">
    <source>
        <dbReference type="EMBL" id="MDT0618926.1"/>
    </source>
</evidence>
<feature type="domain" description="Actin homologue MreB-like C-terminal" evidence="2">
    <location>
        <begin position="184"/>
        <end position="302"/>
    </location>
</feature>
<protein>
    <submittedName>
        <fullName evidence="3">ParM/StbA family protein</fullName>
    </submittedName>
</protein>
<dbReference type="Gene3D" id="3.30.420.40">
    <property type="match status" value="2"/>
</dbReference>
<dbReference type="Pfam" id="PF17989">
    <property type="entry name" value="ALP_N"/>
    <property type="match status" value="1"/>
</dbReference>
<dbReference type="CDD" id="cd24025">
    <property type="entry name" value="ASKHA_NBD_ParM_pCBH-like"/>
    <property type="match status" value="1"/>
</dbReference>
<dbReference type="InterPro" id="IPR043129">
    <property type="entry name" value="ATPase_NBD"/>
</dbReference>
<organism evidence="3 4">
    <name type="scientific">Spectribacter acetivorans</name>
    <dbReference type="NCBI Taxonomy" id="3075603"/>
    <lineage>
        <taxon>Bacteria</taxon>
        <taxon>Pseudomonadati</taxon>
        <taxon>Pseudomonadota</taxon>
        <taxon>Gammaproteobacteria</taxon>
        <taxon>Salinisphaerales</taxon>
        <taxon>Salinisphaeraceae</taxon>
        <taxon>Spectribacter</taxon>
    </lineage>
</organism>
<dbReference type="Proteomes" id="UP001259982">
    <property type="component" value="Unassembled WGS sequence"/>
</dbReference>
<accession>A0ABU3B8X6</accession>
<name>A0ABU3B8X6_9GAMM</name>
<gene>
    <name evidence="3" type="ORF">RM531_10610</name>
</gene>
<dbReference type="RefSeq" id="WP_311659193.1">
    <property type="nucleotide sequence ID" value="NZ_JAVRHY010000009.1"/>
</dbReference>
<sequence>MKIIGLDIGFGFTKVTDGHRRELFKSVIGEATDIQFRAPIGNSGRDEEHLHLTVDDEAFFAGDLAERQSSVRSFTLDQDQLIAGYAKRLALAGLTRLVGDNDPVHVVTGLPVRYFRRHREAISNLLTGSHKLTLHDVAGKAQEITLRVDKVRVVPQPFGSFFGAMLNDIGRVAEARFARDKIGIIDIGFRTADYSIADRTRYSERGSGTSDAGIARAFEPIAAALQERSGVSVELYRLYDAVQSGSIKIRGNSYDLARITERAFGQLAAAIAGEVNRLWADDWDVDAVLLAGGGGAVLAPYLQPLLEHEVLPLPEQDPRFANVNGYWKYGVHLWKR</sequence>
<dbReference type="InterPro" id="IPR040607">
    <property type="entry name" value="ALP_N"/>
</dbReference>
<evidence type="ECO:0000313" key="4">
    <source>
        <dbReference type="Proteomes" id="UP001259982"/>
    </source>
</evidence>